<proteinExistence type="predicted"/>
<accession>A0ABN7VEV4</accession>
<gene>
    <name evidence="1" type="ORF">GMARGA_LOCUS17898</name>
</gene>
<keyword evidence="2" id="KW-1185">Reference proteome</keyword>
<dbReference type="EMBL" id="CAJVQB010013846">
    <property type="protein sequence ID" value="CAG8764787.1"/>
    <property type="molecule type" value="Genomic_DNA"/>
</dbReference>
<protein>
    <submittedName>
        <fullName evidence="1">44017_t:CDS:1</fullName>
    </submittedName>
</protein>
<evidence type="ECO:0000313" key="1">
    <source>
        <dbReference type="EMBL" id="CAG8764787.1"/>
    </source>
</evidence>
<dbReference type="Proteomes" id="UP000789901">
    <property type="component" value="Unassembled WGS sequence"/>
</dbReference>
<reference evidence="1 2" key="1">
    <citation type="submission" date="2021-06" db="EMBL/GenBank/DDBJ databases">
        <authorList>
            <person name="Kallberg Y."/>
            <person name="Tangrot J."/>
            <person name="Rosling A."/>
        </authorList>
    </citation>
    <scope>NUCLEOTIDE SEQUENCE [LARGE SCALE GENOMIC DNA]</scope>
    <source>
        <strain evidence="1 2">120-4 pot B 10/14</strain>
    </source>
</reference>
<feature type="non-terminal residue" evidence="1">
    <location>
        <position position="163"/>
    </location>
</feature>
<name>A0ABN7VEV4_GIGMA</name>
<comment type="caution">
    <text evidence="1">The sequence shown here is derived from an EMBL/GenBank/DDBJ whole genome shotgun (WGS) entry which is preliminary data.</text>
</comment>
<organism evidence="1 2">
    <name type="scientific">Gigaspora margarita</name>
    <dbReference type="NCBI Taxonomy" id="4874"/>
    <lineage>
        <taxon>Eukaryota</taxon>
        <taxon>Fungi</taxon>
        <taxon>Fungi incertae sedis</taxon>
        <taxon>Mucoromycota</taxon>
        <taxon>Glomeromycotina</taxon>
        <taxon>Glomeromycetes</taxon>
        <taxon>Diversisporales</taxon>
        <taxon>Gigasporaceae</taxon>
        <taxon>Gigaspora</taxon>
    </lineage>
</organism>
<evidence type="ECO:0000313" key="2">
    <source>
        <dbReference type="Proteomes" id="UP000789901"/>
    </source>
</evidence>
<sequence length="163" mass="18705">MSAPRETSRIEPNHNKTTKALALSVEQDDIETNLESLNQSLETDISKKKFKTIPGISKWFKWSWPVKDQFAGFICTCSLLHIDVWTEFRPKQALKENIKFGNKGNLRIKDCYSPEDMHANLEALVANEKLTVEEIPTVKTIKGWIGRYSAYFKKEASEKALLK</sequence>